<dbReference type="InterPro" id="IPR013196">
    <property type="entry name" value="HTH_11"/>
</dbReference>
<proteinExistence type="predicted"/>
<dbReference type="InterPro" id="IPR050661">
    <property type="entry name" value="BglG_antiterminators"/>
</dbReference>
<evidence type="ECO:0000256" key="5">
    <source>
        <dbReference type="ARBA" id="ARBA00023163"/>
    </source>
</evidence>
<dbReference type="InterPro" id="IPR036390">
    <property type="entry name" value="WH_DNA-bd_sf"/>
</dbReference>
<keyword evidence="2" id="KW-0677">Repeat</keyword>
<evidence type="ECO:0000259" key="8">
    <source>
        <dbReference type="PROSITE" id="PS51372"/>
    </source>
</evidence>
<dbReference type="InterPro" id="IPR002178">
    <property type="entry name" value="PTS_EIIA_type-2_dom"/>
</dbReference>
<organism evidence="10">
    <name type="scientific">Clostridioides difficile</name>
    <name type="common">Peptoclostridium difficile</name>
    <dbReference type="NCBI Taxonomy" id="1496"/>
    <lineage>
        <taxon>Bacteria</taxon>
        <taxon>Bacillati</taxon>
        <taxon>Bacillota</taxon>
        <taxon>Clostridia</taxon>
        <taxon>Peptostreptococcales</taxon>
        <taxon>Peptostreptococcaceae</taxon>
        <taxon>Clostridioides</taxon>
    </lineage>
</organism>
<dbReference type="EMBL" id="LK932411">
    <property type="protein sequence ID" value="CDS89432.1"/>
    <property type="molecule type" value="Genomic_DNA"/>
</dbReference>
<feature type="domain" description="PTS EIIB type-2" evidence="7">
    <location>
        <begin position="420"/>
        <end position="508"/>
    </location>
</feature>
<accession>A0A069AMH6</accession>
<dbReference type="GO" id="GO:0006355">
    <property type="term" value="P:regulation of DNA-templated transcription"/>
    <property type="evidence" value="ECO:0007669"/>
    <property type="project" value="InterPro"/>
</dbReference>
<dbReference type="PROSITE" id="PS51372">
    <property type="entry name" value="PRD_2"/>
    <property type="match status" value="2"/>
</dbReference>
<dbReference type="Gene3D" id="1.10.1790.10">
    <property type="entry name" value="PRD domain"/>
    <property type="match status" value="2"/>
</dbReference>
<evidence type="ECO:0000313" key="10">
    <source>
        <dbReference type="EMBL" id="CDS89432.1"/>
    </source>
</evidence>
<dbReference type="InterPro" id="IPR036095">
    <property type="entry name" value="PTS_EIIB-like_sf"/>
</dbReference>
<keyword evidence="1" id="KW-0808">Transferase</keyword>
<dbReference type="SUPFAM" id="SSF52794">
    <property type="entry name" value="PTS system IIB component-like"/>
    <property type="match status" value="1"/>
</dbReference>
<dbReference type="PANTHER" id="PTHR30185:SF13">
    <property type="entry name" value="LICABCH OPERON REGULATOR-RELATED"/>
    <property type="match status" value="1"/>
</dbReference>
<evidence type="ECO:0000256" key="1">
    <source>
        <dbReference type="ARBA" id="ARBA00022679"/>
    </source>
</evidence>
<evidence type="ECO:0000259" key="7">
    <source>
        <dbReference type="PROSITE" id="PS51099"/>
    </source>
</evidence>
<reference evidence="10" key="1">
    <citation type="submission" date="2014-07" db="EMBL/GenBank/DDBJ databases">
        <authorList>
            <person name="Monot Marc"/>
        </authorList>
    </citation>
    <scope>NUCLEOTIDE SEQUENCE</scope>
    <source>
        <strain evidence="11">7032989</strain>
        <strain evidence="10">7032994</strain>
    </source>
</reference>
<dbReference type="CDD" id="cd05568">
    <property type="entry name" value="PTS_IIB_bgl_like"/>
    <property type="match status" value="1"/>
</dbReference>
<dbReference type="Gene3D" id="1.10.10.10">
    <property type="entry name" value="Winged helix-like DNA-binding domain superfamily/Winged helix DNA-binding domain"/>
    <property type="match status" value="2"/>
</dbReference>
<dbReference type="InterPro" id="IPR007737">
    <property type="entry name" value="Mga_HTH"/>
</dbReference>
<keyword evidence="4" id="KW-0010">Activator</keyword>
<dbReference type="Pfam" id="PF08279">
    <property type="entry name" value="HTH_11"/>
    <property type="match status" value="1"/>
</dbReference>
<dbReference type="Gene3D" id="3.40.50.2300">
    <property type="match status" value="1"/>
</dbReference>
<evidence type="ECO:0000313" key="9">
    <source>
        <dbReference type="EMBL" id="CDS88816.1"/>
    </source>
</evidence>
<dbReference type="EMBL" id="LK932525">
    <property type="protein sequence ID" value="CDS88816.1"/>
    <property type="molecule type" value="Genomic_DNA"/>
</dbReference>
<keyword evidence="3" id="KW-0805">Transcription regulation</keyword>
<dbReference type="InterPro" id="IPR036634">
    <property type="entry name" value="PRD_sf"/>
</dbReference>
<dbReference type="PROSITE" id="PS51099">
    <property type="entry name" value="PTS_EIIB_TYPE_2"/>
    <property type="match status" value="1"/>
</dbReference>
<feature type="domain" description="PRD" evidence="8">
    <location>
        <begin position="310"/>
        <end position="416"/>
    </location>
</feature>
<feature type="domain" description="PTS EIIA type-2" evidence="6">
    <location>
        <begin position="516"/>
        <end position="654"/>
    </location>
</feature>
<name>A0A069AMH6_CLODI</name>
<evidence type="ECO:0000256" key="2">
    <source>
        <dbReference type="ARBA" id="ARBA00022737"/>
    </source>
</evidence>
<keyword evidence="5" id="KW-0804">Transcription</keyword>
<sequence>MKMLTDMIQNREIKIIKFLLKEGHTTVKAIADDLDVSEKTVSKSLKEVEAVLKKIGLSLIRKPKIGVYIDGDLKKILPYLDNKGSQIPTTREERVIYIYSVLLKSNDYITIQQLSDELYISRGTIERDLAEVEKLLKNEGISIYKKPSKGIKLNISERDKRQLTAKFIHKFWSRNWYIKQEQESFYQAFEKIQADVNGIFSEDDLSIIIDILRNFSRERKFEFSDYEFQSLVIHLAIAVERIRKGEYIEESLYIGNIENNQMSNTNYLAKQLEEKFSILLPKSEIGYINLHLVASDQHRDTNELKNTSTNPCETSTNNISNLREIIKNTLYETAYDKDLIDGLTSHVHSSINRLKYGLSIKNPYVNTIKQNFSLSFEQALDLKKVIEFIYDIRINDDECAYIALHFEAFRERMKELPQNIRVILVCSTGLGSSRLLSARIKKYFPMIKIEKVLSVQELVSSKIDADLVISTIYLELETIPTIVVSPILNESDIRTLERNIQNVSCCTSKKYKSFRNLIFEENILLNIETSNYEDAINHITDNLIKKGFAKEGIAKSAIERENLSYTSFQSIATPHANPSYIKKSNISVATLKNPITWGNEKVEVIFFISLENDKNLELDEIYEVFYDFIDNKKNINDILSATSTKEVYDLLVEESI</sequence>
<dbReference type="SUPFAM" id="SSF46785">
    <property type="entry name" value="Winged helix' DNA-binding domain"/>
    <property type="match status" value="2"/>
</dbReference>
<protein>
    <submittedName>
        <fullName evidence="10">Transcription antiterminator, PTS operon regulator</fullName>
    </submittedName>
</protein>
<dbReference type="GO" id="GO:0009401">
    <property type="term" value="P:phosphoenolpyruvate-dependent sugar phosphotransferase system"/>
    <property type="evidence" value="ECO:0007669"/>
    <property type="project" value="InterPro"/>
</dbReference>
<evidence type="ECO:0000259" key="6">
    <source>
        <dbReference type="PROSITE" id="PS51094"/>
    </source>
</evidence>
<dbReference type="Pfam" id="PF00874">
    <property type="entry name" value="PRD"/>
    <property type="match status" value="2"/>
</dbReference>
<dbReference type="AlphaFoldDB" id="A0A069AMH6"/>
<feature type="domain" description="PRD" evidence="8">
    <location>
        <begin position="199"/>
        <end position="302"/>
    </location>
</feature>
<dbReference type="Gene3D" id="3.40.930.10">
    <property type="entry name" value="Mannitol-specific EII, Chain A"/>
    <property type="match status" value="1"/>
</dbReference>
<gene>
    <name evidence="11" type="ORF">BN1095_20019</name>
    <name evidence="9" type="ORF">BN1096_700179</name>
    <name evidence="10" type="ORF">BN1097_710178</name>
</gene>
<dbReference type="SUPFAM" id="SSF63520">
    <property type="entry name" value="PTS-regulatory domain, PRD"/>
    <property type="match status" value="2"/>
</dbReference>
<dbReference type="EMBL" id="LK932849">
    <property type="protein sequence ID" value="CDS94450.1"/>
    <property type="molecule type" value="Genomic_DNA"/>
</dbReference>
<dbReference type="SUPFAM" id="SSF55804">
    <property type="entry name" value="Phoshotransferase/anion transport protein"/>
    <property type="match status" value="1"/>
</dbReference>
<dbReference type="PANTHER" id="PTHR30185">
    <property type="entry name" value="CRYPTIC BETA-GLUCOSIDE BGL OPERON ANTITERMINATOR"/>
    <property type="match status" value="1"/>
</dbReference>
<dbReference type="InterPro" id="IPR036388">
    <property type="entry name" value="WH-like_DNA-bd_sf"/>
</dbReference>
<dbReference type="PROSITE" id="PS51094">
    <property type="entry name" value="PTS_EIIA_TYPE_2"/>
    <property type="match status" value="1"/>
</dbReference>
<dbReference type="InterPro" id="IPR011608">
    <property type="entry name" value="PRD"/>
</dbReference>
<dbReference type="InterPro" id="IPR013011">
    <property type="entry name" value="PTS_EIIB_2"/>
</dbReference>
<dbReference type="GO" id="GO:0008982">
    <property type="term" value="F:protein-N(PI)-phosphohistidine-sugar phosphotransferase activity"/>
    <property type="evidence" value="ECO:0007669"/>
    <property type="project" value="InterPro"/>
</dbReference>
<evidence type="ECO:0000313" key="11">
    <source>
        <dbReference type="EMBL" id="CDS94450.1"/>
    </source>
</evidence>
<dbReference type="Pfam" id="PF05043">
    <property type="entry name" value="Mga"/>
    <property type="match status" value="1"/>
</dbReference>
<dbReference type="InterPro" id="IPR016152">
    <property type="entry name" value="PTrfase/Anion_transptr"/>
</dbReference>
<evidence type="ECO:0000256" key="4">
    <source>
        <dbReference type="ARBA" id="ARBA00023159"/>
    </source>
</evidence>
<evidence type="ECO:0000256" key="3">
    <source>
        <dbReference type="ARBA" id="ARBA00023015"/>
    </source>
</evidence>
<dbReference type="Pfam" id="PF00359">
    <property type="entry name" value="PTS_EIIA_2"/>
    <property type="match status" value="1"/>
</dbReference>